<gene>
    <name evidence="1" type="ORF">GCM10007884_41010</name>
    <name evidence="2" type="ORF">GGR33_002781</name>
</gene>
<reference evidence="1" key="4">
    <citation type="submission" date="2023-01" db="EMBL/GenBank/DDBJ databases">
        <title>Draft genome sequence of Methylobacterium brachythecii strain NBRC 107710.</title>
        <authorList>
            <person name="Sun Q."/>
            <person name="Mori K."/>
        </authorList>
    </citation>
    <scope>NUCLEOTIDE SEQUENCE</scope>
    <source>
        <strain evidence="1">NBRC 107710</strain>
    </source>
</reference>
<evidence type="ECO:0000313" key="4">
    <source>
        <dbReference type="Proteomes" id="UP001156881"/>
    </source>
</evidence>
<evidence type="ECO:0000313" key="3">
    <source>
        <dbReference type="Proteomes" id="UP000517759"/>
    </source>
</evidence>
<dbReference type="Pfam" id="PF04268">
    <property type="entry name" value="SoxG"/>
    <property type="match status" value="1"/>
</dbReference>
<protein>
    <submittedName>
        <fullName evidence="2">Sarcosine oxidase subunit gamma</fullName>
        <ecNumber evidence="2">1.5.3.1</ecNumber>
    </submittedName>
</protein>
<reference evidence="2 3" key="3">
    <citation type="submission" date="2020-08" db="EMBL/GenBank/DDBJ databases">
        <title>Genomic Encyclopedia of Type Strains, Phase IV (KMG-IV): sequencing the most valuable type-strain genomes for metagenomic binning, comparative biology and taxonomic classification.</title>
        <authorList>
            <person name="Goeker M."/>
        </authorList>
    </citation>
    <scope>NUCLEOTIDE SEQUENCE [LARGE SCALE GENOMIC DNA]</scope>
    <source>
        <strain evidence="2 3">DSM 24105</strain>
    </source>
</reference>
<dbReference type="AlphaFoldDB" id="A0A7W6AP52"/>
<dbReference type="GO" id="GO:0008115">
    <property type="term" value="F:sarcosine oxidase activity"/>
    <property type="evidence" value="ECO:0007669"/>
    <property type="project" value="UniProtKB-EC"/>
</dbReference>
<dbReference type="EMBL" id="BSPG01000033">
    <property type="protein sequence ID" value="GLS46110.1"/>
    <property type="molecule type" value="Genomic_DNA"/>
</dbReference>
<evidence type="ECO:0000313" key="1">
    <source>
        <dbReference type="EMBL" id="GLS46110.1"/>
    </source>
</evidence>
<dbReference type="Proteomes" id="UP001156881">
    <property type="component" value="Unassembled WGS sequence"/>
</dbReference>
<comment type="caution">
    <text evidence="2">The sequence shown here is derived from an EMBL/GenBank/DDBJ whole genome shotgun (WGS) entry which is preliminary data.</text>
</comment>
<accession>A0A7W6AP52</accession>
<name>A0A7W6AP52_9HYPH</name>
<sequence>MSEATANVWAPRSAWAGYAKPGRHGRTQGDAGVRLTLRDGIALATVIAADGQTDALRALVSERYGWTLPEPGKSQVSRERGLVWSAPGQWLAVAETRDALRELPDVFRGIAAVTDQSDGRAVVRVSGPNARTLLEKGVAVDLHPRSFQAGRTAVTSISHIGAQLWQLDDAPTYDLAVARSFTGSFWSWLTEAAAEFGYEVEQGSAH</sequence>
<reference evidence="1" key="1">
    <citation type="journal article" date="2014" name="Int. J. Syst. Evol. Microbiol.">
        <title>Complete genome of a new Firmicutes species belonging to the dominant human colonic microbiota ('Ruminococcus bicirculans') reveals two chromosomes and a selective capacity to utilize plant glucans.</title>
        <authorList>
            <consortium name="NISC Comparative Sequencing Program"/>
            <person name="Wegmann U."/>
            <person name="Louis P."/>
            <person name="Goesmann A."/>
            <person name="Henrissat B."/>
            <person name="Duncan S.H."/>
            <person name="Flint H.J."/>
        </authorList>
    </citation>
    <scope>NUCLEOTIDE SEQUENCE</scope>
    <source>
        <strain evidence="1">NBRC 107710</strain>
    </source>
</reference>
<dbReference type="InterPro" id="IPR027266">
    <property type="entry name" value="TrmE/GcvT-like"/>
</dbReference>
<dbReference type="InterPro" id="IPR007375">
    <property type="entry name" value="SoxG"/>
</dbReference>
<proteinExistence type="predicted"/>
<dbReference type="Gene3D" id="3.30.1360.120">
    <property type="entry name" value="Probable tRNA modification gtpase trme, domain 1"/>
    <property type="match status" value="1"/>
</dbReference>
<dbReference type="Proteomes" id="UP000517759">
    <property type="component" value="Unassembled WGS sequence"/>
</dbReference>
<evidence type="ECO:0000313" key="2">
    <source>
        <dbReference type="EMBL" id="MBB3903272.1"/>
    </source>
</evidence>
<keyword evidence="2" id="KW-0560">Oxidoreductase</keyword>
<dbReference type="RefSeq" id="WP_183506115.1">
    <property type="nucleotide sequence ID" value="NZ_BSPG01000033.1"/>
</dbReference>
<organism evidence="2 3">
    <name type="scientific">Methylobacterium brachythecii</name>
    <dbReference type="NCBI Taxonomy" id="1176177"/>
    <lineage>
        <taxon>Bacteria</taxon>
        <taxon>Pseudomonadati</taxon>
        <taxon>Pseudomonadota</taxon>
        <taxon>Alphaproteobacteria</taxon>
        <taxon>Hyphomicrobiales</taxon>
        <taxon>Methylobacteriaceae</taxon>
        <taxon>Methylobacterium</taxon>
    </lineage>
</organism>
<keyword evidence="4" id="KW-1185">Reference proteome</keyword>
<dbReference type="EMBL" id="JACIDN010000005">
    <property type="protein sequence ID" value="MBB3903272.1"/>
    <property type="molecule type" value="Genomic_DNA"/>
</dbReference>
<dbReference type="SUPFAM" id="SSF103025">
    <property type="entry name" value="Folate-binding domain"/>
    <property type="match status" value="1"/>
</dbReference>
<reference evidence="4" key="2">
    <citation type="journal article" date="2019" name="Int. J. Syst. Evol. Microbiol.">
        <title>The Global Catalogue of Microorganisms (GCM) 10K type strain sequencing project: providing services to taxonomists for standard genome sequencing and annotation.</title>
        <authorList>
            <consortium name="The Broad Institute Genomics Platform"/>
            <consortium name="The Broad Institute Genome Sequencing Center for Infectious Disease"/>
            <person name="Wu L."/>
            <person name="Ma J."/>
        </authorList>
    </citation>
    <scope>NUCLEOTIDE SEQUENCE [LARGE SCALE GENOMIC DNA]</scope>
    <source>
        <strain evidence="4">NBRC 107710</strain>
    </source>
</reference>
<dbReference type="Gene3D" id="3.30.70.1520">
    <property type="entry name" value="Heterotetrameric sarcosine oxidase"/>
    <property type="match status" value="1"/>
</dbReference>
<dbReference type="EC" id="1.5.3.1" evidence="2"/>